<keyword evidence="3" id="KW-1185">Reference proteome</keyword>
<evidence type="ECO:0000313" key="2">
    <source>
        <dbReference type="EMBL" id="QWU86401.1"/>
    </source>
</evidence>
<feature type="compositionally biased region" description="Basic and acidic residues" evidence="1">
    <location>
        <begin position="676"/>
        <end position="689"/>
    </location>
</feature>
<evidence type="ECO:0008006" key="4">
    <source>
        <dbReference type="Google" id="ProtNLM"/>
    </source>
</evidence>
<proteinExistence type="predicted"/>
<feature type="compositionally biased region" description="Low complexity" evidence="1">
    <location>
        <begin position="645"/>
        <end position="656"/>
    </location>
</feature>
<protein>
    <recommendedName>
        <fullName evidence="4">Mitochondrial group I intron splicing factor CCM1</fullName>
    </recommendedName>
</protein>
<evidence type="ECO:0000256" key="1">
    <source>
        <dbReference type="SAM" id="MobiDB-lite"/>
    </source>
</evidence>
<dbReference type="Proteomes" id="UP000825434">
    <property type="component" value="Chromosome 1"/>
</dbReference>
<evidence type="ECO:0000313" key="3">
    <source>
        <dbReference type="Proteomes" id="UP000825434"/>
    </source>
</evidence>
<name>A0ABX8HZY2_9ASCO</name>
<reference evidence="2 3" key="1">
    <citation type="submission" date="2021-06" db="EMBL/GenBank/DDBJ databases">
        <title>Candida outbreak in Lebanon.</title>
        <authorList>
            <person name="Finianos M."/>
        </authorList>
    </citation>
    <scope>NUCLEOTIDE SEQUENCE [LARGE SCALE GENOMIC DNA]</scope>
    <source>
        <strain evidence="2">CA3LBN</strain>
    </source>
</reference>
<organism evidence="2 3">
    <name type="scientific">Candidozyma haemuli</name>
    <dbReference type="NCBI Taxonomy" id="45357"/>
    <lineage>
        <taxon>Eukaryota</taxon>
        <taxon>Fungi</taxon>
        <taxon>Dikarya</taxon>
        <taxon>Ascomycota</taxon>
        <taxon>Saccharomycotina</taxon>
        <taxon>Pichiomycetes</taxon>
        <taxon>Metschnikowiaceae</taxon>
        <taxon>Candidozyma</taxon>
    </lineage>
</organism>
<accession>A0ABX8HZY2</accession>
<sequence length="689" mass="78179">MFRLIASNTQTGLRPVLLRKVRGNSSGLKLAPNMSLEPSFECQNHYAVQIARSNSTKAAASTASNNLNLNQTIQDSAQFTSTSRKDSEKVDEFKDLLSKVGKKRPINGRGRADILRDLQQLFSDDDVKAGLTSDQLQRYAEFLDNFMYQNRRHRLSSSSNRDSDHYQNHTLNNDIALKSAILDIADGVIRGVLQENMSSRGLYHLFQAMLQSEVSTELIELWEAGVNSKEKVNQLFLKHDILSIVLPVAYKTKRFSYQDVLRIYEFNTKGKHISCSLMTAMGKIAIQAGDNSRGLDNLESLMKVFEDAPNKSNVVLHSLGDLHLSFIGDCQDIKIAKHFFDKVVNSELPYKVVLRAPYVANLLQNSYDTKVPFTTIANIWKSAIDYYTKRGFDAALNSKYAIVNNTFFKIFFKVYPELNEEAYTTLKQLIATYSKPVDEILINSIIGNYHWNDKVVFKQLMDNFEIHNVQRTPVSYRVCLKKMGEIEDFTNEEILAQWYESLAFLDKQGFNYIPIADWAALRDSTIMSPYSEKRASFYVAVLDAFKNYHQDDKACLRFVRWFTVRDQAVDKIAPLSLEDSFKNECGIDVVIPSYQSLKENVNYKAVTKSLFKTHLKHLFKPGTQSKAGQRLGGPLNPEQEAVSESGQSGREAAARAAEQRYSEKQNNLASSKTKLKAMEKVSKKDKGLA</sequence>
<gene>
    <name evidence="2" type="ORF">CA3LBN_000619</name>
</gene>
<dbReference type="EMBL" id="CP076661">
    <property type="protein sequence ID" value="QWU86401.1"/>
    <property type="molecule type" value="Genomic_DNA"/>
</dbReference>
<feature type="region of interest" description="Disordered" evidence="1">
    <location>
        <begin position="622"/>
        <end position="689"/>
    </location>
</feature>